<feature type="active site" description="Proton acceptor" evidence="24">
    <location>
        <position position="192"/>
    </location>
</feature>
<evidence type="ECO:0000256" key="17">
    <source>
        <dbReference type="ARBA" id="ARBA00022968"/>
    </source>
</evidence>
<keyword evidence="22" id="KW-0325">Glycoprotein</keyword>
<dbReference type="InterPro" id="IPR001930">
    <property type="entry name" value="Peptidase_M1"/>
</dbReference>
<dbReference type="GO" id="GO:0005737">
    <property type="term" value="C:cytoplasm"/>
    <property type="evidence" value="ECO:0007669"/>
    <property type="project" value="TreeGrafter"/>
</dbReference>
<evidence type="ECO:0000256" key="2">
    <source>
        <dbReference type="ARBA" id="ARBA00004401"/>
    </source>
</evidence>
<dbReference type="PANTHER" id="PTHR11533">
    <property type="entry name" value="PROTEASE M1 ZINC METALLOPROTEASE"/>
    <property type="match status" value="1"/>
</dbReference>
<evidence type="ECO:0000256" key="18">
    <source>
        <dbReference type="ARBA" id="ARBA00022989"/>
    </source>
</evidence>
<dbReference type="Pfam" id="PF01433">
    <property type="entry name" value="Peptidase_M1"/>
    <property type="match status" value="1"/>
</dbReference>
<comment type="subunit">
    <text evidence="5">Homodimer; disulfide-linked.</text>
</comment>
<dbReference type="GO" id="GO:0004230">
    <property type="term" value="F:glutamyl aminopeptidase activity"/>
    <property type="evidence" value="ECO:0007669"/>
    <property type="project" value="UniProtKB-EC"/>
</dbReference>
<keyword evidence="9" id="KW-0336">GPI-anchor</keyword>
<comment type="subcellular location">
    <subcellularLocation>
        <location evidence="3">Cell membrane</location>
        <topology evidence="3">Lipid-anchor</topology>
        <topology evidence="3">GPI-anchor</topology>
    </subcellularLocation>
    <subcellularLocation>
        <location evidence="2">Cell membrane</location>
        <topology evidence="2">Single-pass type II membrane protein</topology>
    </subcellularLocation>
</comment>
<dbReference type="InterPro" id="IPR024571">
    <property type="entry name" value="ERAP1-like_C_dom"/>
</dbReference>
<evidence type="ECO:0000256" key="25">
    <source>
        <dbReference type="PIRSR" id="PIRSR634016-3"/>
    </source>
</evidence>
<evidence type="ECO:0000256" key="3">
    <source>
        <dbReference type="ARBA" id="ARBA00004609"/>
    </source>
</evidence>
<comment type="similarity">
    <text evidence="4">Belongs to the peptidase M1 family.</text>
</comment>
<evidence type="ECO:0000256" key="20">
    <source>
        <dbReference type="ARBA" id="ARBA00023136"/>
    </source>
</evidence>
<keyword evidence="21" id="KW-1015">Disulfide bond</keyword>
<evidence type="ECO:0000256" key="22">
    <source>
        <dbReference type="ARBA" id="ARBA00023180"/>
    </source>
</evidence>
<feature type="domain" description="Aminopeptidase N-like N-terminal" evidence="29">
    <location>
        <begin position="3"/>
        <end position="91"/>
    </location>
</feature>
<feature type="domain" description="ERAP1-like C-terminal" evidence="28">
    <location>
        <begin position="425"/>
        <end position="538"/>
    </location>
</feature>
<dbReference type="PRINTS" id="PR00756">
    <property type="entry name" value="ALADIPTASE"/>
</dbReference>
<evidence type="ECO:0000256" key="16">
    <source>
        <dbReference type="ARBA" id="ARBA00022837"/>
    </source>
</evidence>
<dbReference type="OrthoDB" id="6614729at2759"/>
<keyword evidence="10" id="KW-0645">Protease</keyword>
<dbReference type="Pfam" id="PF17900">
    <property type="entry name" value="Peptidase_M1_N"/>
    <property type="match status" value="1"/>
</dbReference>
<keyword evidence="12 25" id="KW-0479">Metal-binding</keyword>
<keyword evidence="7" id="KW-0031">Aminopeptidase</keyword>
<dbReference type="FunFam" id="2.60.40.1910:FF:000008">
    <property type="entry name" value="Aminopeptidase"/>
    <property type="match status" value="1"/>
</dbReference>
<organism evidence="30 31">
    <name type="scientific">Sipha flava</name>
    <name type="common">yellow sugarcane aphid</name>
    <dbReference type="NCBI Taxonomy" id="143950"/>
    <lineage>
        <taxon>Eukaryota</taxon>
        <taxon>Metazoa</taxon>
        <taxon>Ecdysozoa</taxon>
        <taxon>Arthropoda</taxon>
        <taxon>Hexapoda</taxon>
        <taxon>Insecta</taxon>
        <taxon>Pterygota</taxon>
        <taxon>Neoptera</taxon>
        <taxon>Paraneoptera</taxon>
        <taxon>Hemiptera</taxon>
        <taxon>Sternorrhyncha</taxon>
        <taxon>Aphidomorpha</taxon>
        <taxon>Aphidoidea</taxon>
        <taxon>Aphididae</taxon>
        <taxon>Sipha</taxon>
    </lineage>
</organism>
<evidence type="ECO:0000256" key="1">
    <source>
        <dbReference type="ARBA" id="ARBA00001703"/>
    </source>
</evidence>
<dbReference type="GO" id="GO:0005615">
    <property type="term" value="C:extracellular space"/>
    <property type="evidence" value="ECO:0007669"/>
    <property type="project" value="TreeGrafter"/>
</dbReference>
<feature type="binding site" evidence="25">
    <location>
        <position position="214"/>
    </location>
    <ligand>
        <name>Zn(2+)</name>
        <dbReference type="ChEBI" id="CHEBI:29105"/>
        <note>catalytic</note>
    </ligand>
</feature>
<evidence type="ECO:0000259" key="28">
    <source>
        <dbReference type="Pfam" id="PF11838"/>
    </source>
</evidence>
<dbReference type="EC" id="3.4.11.7" evidence="6"/>
<evidence type="ECO:0000313" key="31">
    <source>
        <dbReference type="RefSeq" id="XP_025405731.1"/>
    </source>
</evidence>
<keyword evidence="30" id="KW-1185">Reference proteome</keyword>
<evidence type="ECO:0000256" key="10">
    <source>
        <dbReference type="ARBA" id="ARBA00022670"/>
    </source>
</evidence>
<dbReference type="RefSeq" id="XP_025405731.1">
    <property type="nucleotide sequence ID" value="XM_025549946.1"/>
</dbReference>
<evidence type="ECO:0000313" key="30">
    <source>
        <dbReference type="Proteomes" id="UP000694846"/>
    </source>
</evidence>
<dbReference type="SUPFAM" id="SSF63737">
    <property type="entry name" value="Leukotriene A4 hydrolase N-terminal domain"/>
    <property type="match status" value="1"/>
</dbReference>
<dbReference type="InterPro" id="IPR027268">
    <property type="entry name" value="Peptidase_M4/M1_CTD_sf"/>
</dbReference>
<feature type="binding site" evidence="25">
    <location>
        <position position="195"/>
    </location>
    <ligand>
        <name>Zn(2+)</name>
        <dbReference type="ChEBI" id="CHEBI:29105"/>
        <note>catalytic</note>
    </ligand>
</feature>
<dbReference type="InterPro" id="IPR050344">
    <property type="entry name" value="Peptidase_M1_aminopeptidases"/>
</dbReference>
<dbReference type="InterPro" id="IPR045357">
    <property type="entry name" value="Aminopeptidase_N-like_N"/>
</dbReference>
<proteinExistence type="inferred from homology"/>
<dbReference type="GO" id="GO:0070006">
    <property type="term" value="F:metalloaminopeptidase activity"/>
    <property type="evidence" value="ECO:0007669"/>
    <property type="project" value="TreeGrafter"/>
</dbReference>
<feature type="domain" description="Peptidase M1 membrane alanine aminopeptidase" evidence="27">
    <location>
        <begin position="127"/>
        <end position="344"/>
    </location>
</feature>
<keyword evidence="13" id="KW-0732">Signal</keyword>
<gene>
    <name evidence="31" type="primary">LOC112679986</name>
</gene>
<dbReference type="Gene3D" id="2.60.40.1910">
    <property type="match status" value="1"/>
</dbReference>
<evidence type="ECO:0000256" key="23">
    <source>
        <dbReference type="ARBA" id="ARBA00023288"/>
    </source>
</evidence>
<dbReference type="GO" id="GO:0006508">
    <property type="term" value="P:proteolysis"/>
    <property type="evidence" value="ECO:0007669"/>
    <property type="project" value="UniProtKB-KW"/>
</dbReference>
<dbReference type="PANTHER" id="PTHR11533:SF276">
    <property type="entry name" value="GLUTAMYL AMINOPEPTIDASE"/>
    <property type="match status" value="1"/>
</dbReference>
<dbReference type="GO" id="GO:0005886">
    <property type="term" value="C:plasma membrane"/>
    <property type="evidence" value="ECO:0007669"/>
    <property type="project" value="UniProtKB-SubCell"/>
</dbReference>
<dbReference type="CDD" id="cd09601">
    <property type="entry name" value="M1_APN-Q_like"/>
    <property type="match status" value="1"/>
</dbReference>
<evidence type="ECO:0000256" key="21">
    <source>
        <dbReference type="ARBA" id="ARBA00023157"/>
    </source>
</evidence>
<evidence type="ECO:0000256" key="13">
    <source>
        <dbReference type="ARBA" id="ARBA00022729"/>
    </source>
</evidence>
<evidence type="ECO:0000256" key="6">
    <source>
        <dbReference type="ARBA" id="ARBA00012567"/>
    </source>
</evidence>
<dbReference type="GO" id="GO:0042277">
    <property type="term" value="F:peptide binding"/>
    <property type="evidence" value="ECO:0007669"/>
    <property type="project" value="TreeGrafter"/>
</dbReference>
<evidence type="ECO:0000259" key="27">
    <source>
        <dbReference type="Pfam" id="PF01433"/>
    </source>
</evidence>
<reference evidence="31" key="1">
    <citation type="submission" date="2025-08" db="UniProtKB">
        <authorList>
            <consortium name="RefSeq"/>
        </authorList>
    </citation>
    <scope>IDENTIFICATION</scope>
    <source>
        <tissue evidence="31">Whole body</tissue>
    </source>
</reference>
<evidence type="ECO:0000256" key="15">
    <source>
        <dbReference type="ARBA" id="ARBA00022833"/>
    </source>
</evidence>
<keyword evidence="8" id="KW-1003">Cell membrane</keyword>
<keyword evidence="18" id="KW-1133">Transmembrane helix</keyword>
<evidence type="ECO:0000256" key="11">
    <source>
        <dbReference type="ARBA" id="ARBA00022692"/>
    </source>
</evidence>
<dbReference type="GO" id="GO:0008270">
    <property type="term" value="F:zinc ion binding"/>
    <property type="evidence" value="ECO:0007669"/>
    <property type="project" value="InterPro"/>
</dbReference>
<keyword evidence="20" id="KW-0472">Membrane</keyword>
<evidence type="ECO:0000256" key="5">
    <source>
        <dbReference type="ARBA" id="ARBA00011748"/>
    </source>
</evidence>
<dbReference type="AlphaFoldDB" id="A0A8B8F521"/>
<evidence type="ECO:0000256" key="9">
    <source>
        <dbReference type="ARBA" id="ARBA00022622"/>
    </source>
</evidence>
<evidence type="ECO:0000256" key="14">
    <source>
        <dbReference type="ARBA" id="ARBA00022801"/>
    </source>
</evidence>
<evidence type="ECO:0000256" key="24">
    <source>
        <dbReference type="PIRSR" id="PIRSR634016-1"/>
    </source>
</evidence>
<evidence type="ECO:0000256" key="19">
    <source>
        <dbReference type="ARBA" id="ARBA00023049"/>
    </source>
</evidence>
<dbReference type="Gene3D" id="1.10.390.10">
    <property type="entry name" value="Neutral Protease Domain 2"/>
    <property type="match status" value="1"/>
</dbReference>
<dbReference type="InterPro" id="IPR034016">
    <property type="entry name" value="M1_APN-typ"/>
</dbReference>
<keyword evidence="14" id="KW-0378">Hydrolase</keyword>
<keyword evidence="19" id="KW-0482">Metalloprotease</keyword>
<dbReference type="SUPFAM" id="SSF55486">
    <property type="entry name" value="Metalloproteases ('zincins'), catalytic domain"/>
    <property type="match status" value="1"/>
</dbReference>
<comment type="cofactor">
    <cofactor evidence="25">
        <name>Zn(2+)</name>
        <dbReference type="ChEBI" id="CHEBI:29105"/>
    </cofactor>
    <text evidence="25">Binds 1 zinc ion per subunit.</text>
</comment>
<accession>A0A8B8F521</accession>
<evidence type="ECO:0000256" key="8">
    <source>
        <dbReference type="ARBA" id="ARBA00022475"/>
    </source>
</evidence>
<dbReference type="GO" id="GO:0043171">
    <property type="term" value="P:peptide catabolic process"/>
    <property type="evidence" value="ECO:0007669"/>
    <property type="project" value="TreeGrafter"/>
</dbReference>
<name>A0A8B8F521_9HEMI</name>
<dbReference type="InterPro" id="IPR014782">
    <property type="entry name" value="Peptidase_M1_dom"/>
</dbReference>
<evidence type="ECO:0000256" key="26">
    <source>
        <dbReference type="PIRSR" id="PIRSR634016-4"/>
    </source>
</evidence>
<dbReference type="GO" id="GO:0098552">
    <property type="term" value="C:side of membrane"/>
    <property type="evidence" value="ECO:0007669"/>
    <property type="project" value="UniProtKB-KW"/>
</dbReference>
<keyword evidence="15 25" id="KW-0862">Zinc</keyword>
<dbReference type="Gene3D" id="2.60.40.1730">
    <property type="entry name" value="tricorn interacting facor f3 domain"/>
    <property type="match status" value="1"/>
</dbReference>
<evidence type="ECO:0000256" key="7">
    <source>
        <dbReference type="ARBA" id="ARBA00022438"/>
    </source>
</evidence>
<evidence type="ECO:0000256" key="12">
    <source>
        <dbReference type="ARBA" id="ARBA00022723"/>
    </source>
</evidence>
<keyword evidence="23" id="KW-0449">Lipoprotein</keyword>
<dbReference type="Proteomes" id="UP000694846">
    <property type="component" value="Unplaced"/>
</dbReference>
<protein>
    <recommendedName>
        <fullName evidence="6">glutamyl aminopeptidase</fullName>
        <ecNumber evidence="6">3.4.11.7</ecNumber>
    </recommendedName>
</protein>
<keyword evidence="16" id="KW-0106">Calcium</keyword>
<feature type="site" description="Transition state stabilizer" evidence="26">
    <location>
        <position position="276"/>
    </location>
</feature>
<dbReference type="GeneID" id="112679986"/>
<keyword evidence="11" id="KW-0812">Transmembrane</keyword>
<comment type="catalytic activity">
    <reaction evidence="1">
        <text>Release of N-terminal glutamate (and to a lesser extent aspartate) from a peptide.</text>
        <dbReference type="EC" id="3.4.11.7"/>
    </reaction>
</comment>
<feature type="binding site" evidence="25">
    <location>
        <position position="191"/>
    </location>
    <ligand>
        <name>Zn(2+)</name>
        <dbReference type="ChEBI" id="CHEBI:29105"/>
        <note>catalytic</note>
    </ligand>
</feature>
<dbReference type="InterPro" id="IPR042097">
    <property type="entry name" value="Aminopeptidase_N-like_N_sf"/>
</dbReference>
<sequence>MRTDETGLNTKPYREGNTTKWLAIMNLEPVYARRAFPCYDEPAYKAVFNISVMKKTNQIALSNMPIRNIEVLNGDVEVVFFENTPRMSTYMVNLFVGEFVPNTNGSNVTVYTQKLFAARRKLIQTEAPKYLQAMSDYTGVRYTLPKLDLLFAPCRVCYAMESWGLNVIPESLAISKNTKSMAMSELFVLQHEIAHQWFGNLITCKWWDYLWLKEGFATYFEYFAIKMVNTAWPMEELFVVEIHQNALSYDQRVDRPLTSPANSPKEIENQFDLATYRKSASLLRSLRYLVTEKLFQLSIRNYLSAIRNSVVEPNDLFASFDKVLYENNYNIGNGLTVNEFMSNWTLQSGYPVLQITKNDTSNTLSVIQSRFVIHPVIKENSSSAWNIGLTFTTELSKDFNYMQPRFWSNKTSKITVIPVPRNSGWYIFNTQSIGFYRVNYDMVNWMALIKQLHEAPAEIHVLNRAQLIDDAFNLAGAGQLDYSVPLHLAEYLQNENSTIPWYSALRCFSTAKSNHILKKSENLWTRFGKLIGNVNRKLKELILNGRIVESHVIDESNLILAWMCKVDQRFCSTNPLQYFEE</sequence>
<evidence type="ECO:0000259" key="29">
    <source>
        <dbReference type="Pfam" id="PF17900"/>
    </source>
</evidence>
<dbReference type="Pfam" id="PF11838">
    <property type="entry name" value="ERAP1_C"/>
    <property type="match status" value="1"/>
</dbReference>
<keyword evidence="17" id="KW-0735">Signal-anchor</keyword>
<dbReference type="Gene3D" id="1.25.50.20">
    <property type="match status" value="1"/>
</dbReference>
<evidence type="ECO:0000256" key="4">
    <source>
        <dbReference type="ARBA" id="ARBA00010136"/>
    </source>
</evidence>